<gene>
    <name evidence="1" type="ORF">KC717_03865</name>
</gene>
<comment type="caution">
    <text evidence="1">The sequence shown here is derived from an EMBL/GenBank/DDBJ whole genome shotgun (WGS) entry which is preliminary data.</text>
</comment>
<reference evidence="1" key="2">
    <citation type="journal article" date="2021" name="Microbiome">
        <title>Successional dynamics and alternative stable states in a saline activated sludge microbial community over 9 years.</title>
        <authorList>
            <person name="Wang Y."/>
            <person name="Ye J."/>
            <person name="Ju F."/>
            <person name="Liu L."/>
            <person name="Boyd J.A."/>
            <person name="Deng Y."/>
            <person name="Parks D.H."/>
            <person name="Jiang X."/>
            <person name="Yin X."/>
            <person name="Woodcroft B.J."/>
            <person name="Tyson G.W."/>
            <person name="Hugenholtz P."/>
            <person name="Polz M.F."/>
            <person name="Zhang T."/>
        </authorList>
    </citation>
    <scope>NUCLEOTIDE SEQUENCE</scope>
    <source>
        <strain evidence="1">HKST-UBA11</strain>
    </source>
</reference>
<name>A0A955L8U6_9BACT</name>
<proteinExistence type="predicted"/>
<accession>A0A955L8U6</accession>
<dbReference type="Proteomes" id="UP000754563">
    <property type="component" value="Unassembled WGS sequence"/>
</dbReference>
<dbReference type="AlphaFoldDB" id="A0A955L8U6"/>
<organism evidence="1 2">
    <name type="scientific">Candidatus Dojkabacteria bacterium</name>
    <dbReference type="NCBI Taxonomy" id="2099670"/>
    <lineage>
        <taxon>Bacteria</taxon>
        <taxon>Candidatus Dojkabacteria</taxon>
    </lineage>
</organism>
<dbReference type="EMBL" id="JAGQLH010000042">
    <property type="protein sequence ID" value="MCA9385758.1"/>
    <property type="molecule type" value="Genomic_DNA"/>
</dbReference>
<dbReference type="Gene3D" id="1.10.10.10">
    <property type="entry name" value="Winged helix-like DNA-binding domain superfamily/Winged helix DNA-binding domain"/>
    <property type="match status" value="1"/>
</dbReference>
<dbReference type="InterPro" id="IPR036388">
    <property type="entry name" value="WH-like_DNA-bd_sf"/>
</dbReference>
<sequence length="104" mass="11941">MKDKELLFSAIDSYALLSRTYREVLKTLIKLAIDDVVVINIKDLSKLSNVSRPAVYAALKVLEKEKLITRNINPGSRLSSFVLKPQKFDDIIKYHSVRENILHK</sequence>
<reference evidence="1" key="1">
    <citation type="submission" date="2020-04" db="EMBL/GenBank/DDBJ databases">
        <authorList>
            <person name="Zhang T."/>
        </authorList>
    </citation>
    <scope>NUCLEOTIDE SEQUENCE</scope>
    <source>
        <strain evidence="1">HKST-UBA11</strain>
    </source>
</reference>
<dbReference type="InterPro" id="IPR036390">
    <property type="entry name" value="WH_DNA-bd_sf"/>
</dbReference>
<protein>
    <submittedName>
        <fullName evidence="1">Uncharacterized protein</fullName>
    </submittedName>
</protein>
<evidence type="ECO:0000313" key="1">
    <source>
        <dbReference type="EMBL" id="MCA9385758.1"/>
    </source>
</evidence>
<evidence type="ECO:0000313" key="2">
    <source>
        <dbReference type="Proteomes" id="UP000754563"/>
    </source>
</evidence>
<dbReference type="SUPFAM" id="SSF46785">
    <property type="entry name" value="Winged helix' DNA-binding domain"/>
    <property type="match status" value="1"/>
</dbReference>